<dbReference type="NCBIfam" id="TIGR02293">
    <property type="entry name" value="TAS_TIGR02293"/>
    <property type="match status" value="1"/>
</dbReference>
<sequence length="158" mass="18390">MSTAKPLRFTGLKRVEGKPVDVLLRGREWGEDPMFIIRYTQQGFELQDVVNLIATSELYQEGELVQMITGKSIRTVRRLLKDSKPFLLSQQQSMVAFQYAHVLEVATEVFDGQAEAEEWLRKPTKWLNGYKRIELVENPFGYQVVDAYLHRTKYGVYQ</sequence>
<dbReference type="Proteomes" id="UP000676035">
    <property type="component" value="Unassembled WGS sequence"/>
</dbReference>
<dbReference type="InterPro" id="IPR011979">
    <property type="entry name" value="Antitox_Xre"/>
</dbReference>
<comment type="caution">
    <text evidence="2">The sequence shown here is derived from an EMBL/GenBank/DDBJ whole genome shotgun (WGS) entry which is preliminary data.</text>
</comment>
<protein>
    <submittedName>
        <fullName evidence="2">DUF2384 domain-containing protein</fullName>
    </submittedName>
</protein>
<keyword evidence="3" id="KW-1185">Reference proteome</keyword>
<dbReference type="RefSeq" id="WP_212544519.1">
    <property type="nucleotide sequence ID" value="NZ_JAGYHF010000004.1"/>
</dbReference>
<evidence type="ECO:0000313" key="3">
    <source>
        <dbReference type="Proteomes" id="UP000676035"/>
    </source>
</evidence>
<dbReference type="EMBL" id="JAGYHF010000004">
    <property type="protein sequence ID" value="MBS4078318.1"/>
    <property type="molecule type" value="Genomic_DNA"/>
</dbReference>
<evidence type="ECO:0000259" key="1">
    <source>
        <dbReference type="Pfam" id="PF09722"/>
    </source>
</evidence>
<proteinExistence type="predicted"/>
<feature type="domain" description="Antitoxin Xre/MbcA/ParS-like toxin-binding" evidence="1">
    <location>
        <begin position="106"/>
        <end position="155"/>
    </location>
</feature>
<name>A0ABS5MVN5_9PSED</name>
<organism evidence="2 3">
    <name type="scientific">Pseudomonas rustica</name>
    <dbReference type="NCBI Taxonomy" id="2827099"/>
    <lineage>
        <taxon>Bacteria</taxon>
        <taxon>Pseudomonadati</taxon>
        <taxon>Pseudomonadota</taxon>
        <taxon>Gammaproteobacteria</taxon>
        <taxon>Pseudomonadales</taxon>
        <taxon>Pseudomonadaceae</taxon>
        <taxon>Pseudomonas</taxon>
    </lineage>
</organism>
<reference evidence="2 3" key="1">
    <citation type="submission" date="2021-04" db="EMBL/GenBank/DDBJ databases">
        <title>Pseudomonas rustica sp. nov. isolated from raw milk.</title>
        <authorList>
            <person name="Fiedler G."/>
            <person name="Gieschler S."/>
            <person name="Kabisch J."/>
            <person name="Grimmler C."/>
            <person name="Brinks E."/>
            <person name="Wagner N."/>
            <person name="Hetzer B."/>
            <person name="Franz C.M.A.P."/>
            <person name="Boehnlein C."/>
        </authorList>
    </citation>
    <scope>NUCLEOTIDE SEQUENCE [LARGE SCALE GENOMIC DNA]</scope>
    <source>
        <strain evidence="2 3">MBT-4</strain>
    </source>
</reference>
<evidence type="ECO:0000313" key="2">
    <source>
        <dbReference type="EMBL" id="MBS4078318.1"/>
    </source>
</evidence>
<dbReference type="Pfam" id="PF09722">
    <property type="entry name" value="Xre_MbcA_ParS_C"/>
    <property type="match status" value="1"/>
</dbReference>
<accession>A0ABS5MVN5</accession>
<gene>
    <name evidence="2" type="ORF">KFS80_08490</name>
</gene>
<dbReference type="InterPro" id="IPR024467">
    <property type="entry name" value="Xre/MbcA/ParS-like_toxin-bd"/>
</dbReference>